<feature type="domain" description="SAM" evidence="14">
    <location>
        <begin position="1015"/>
        <end position="1055"/>
    </location>
</feature>
<evidence type="ECO:0000256" key="4">
    <source>
        <dbReference type="ARBA" id="ARBA00022553"/>
    </source>
</evidence>
<dbReference type="EMBL" id="VWZQ01008554">
    <property type="protein sequence ID" value="NXH32076.1"/>
    <property type="molecule type" value="Genomic_DNA"/>
</dbReference>
<dbReference type="GO" id="GO:0031175">
    <property type="term" value="P:neuron projection development"/>
    <property type="evidence" value="ECO:0007669"/>
    <property type="project" value="TreeGrafter"/>
</dbReference>
<dbReference type="PANTHER" id="PTHR16154:SF26">
    <property type="entry name" value="PROTEIN PHOSPHATASE 1 REGULATORY SUBUNIT 9 LIKE"/>
    <property type="match status" value="1"/>
</dbReference>
<feature type="region of interest" description="Disordered" evidence="13">
    <location>
        <begin position="190"/>
        <end position="214"/>
    </location>
</feature>
<dbReference type="InterPro" id="IPR043446">
    <property type="entry name" value="Neurabin-like"/>
</dbReference>
<dbReference type="InterPro" id="IPR001660">
    <property type="entry name" value="SAM"/>
</dbReference>
<keyword evidence="10" id="KW-0206">Cytoskeleton</keyword>
<feature type="coiled-coil region" evidence="12">
    <location>
        <begin position="711"/>
        <end position="854"/>
    </location>
</feature>
<feature type="compositionally biased region" description="Polar residues" evidence="13">
    <location>
        <begin position="309"/>
        <end position="333"/>
    </location>
</feature>
<dbReference type="GO" id="GO:0014069">
    <property type="term" value="C:postsynaptic density"/>
    <property type="evidence" value="ECO:0007669"/>
    <property type="project" value="TreeGrafter"/>
</dbReference>
<dbReference type="InterPro" id="IPR013761">
    <property type="entry name" value="SAM/pointed_sf"/>
</dbReference>
<dbReference type="Pfam" id="PF07647">
    <property type="entry name" value="SAM_2"/>
    <property type="match status" value="1"/>
</dbReference>
<organism evidence="16 17">
    <name type="scientific">Myiagra hebetior</name>
    <dbReference type="NCBI Taxonomy" id="381031"/>
    <lineage>
        <taxon>Eukaryota</taxon>
        <taxon>Metazoa</taxon>
        <taxon>Chordata</taxon>
        <taxon>Craniata</taxon>
        <taxon>Vertebrata</taxon>
        <taxon>Euteleostomi</taxon>
        <taxon>Archelosauria</taxon>
        <taxon>Archosauria</taxon>
        <taxon>Dinosauria</taxon>
        <taxon>Saurischia</taxon>
        <taxon>Theropoda</taxon>
        <taxon>Coelurosauria</taxon>
        <taxon>Aves</taxon>
        <taxon>Neognathae</taxon>
        <taxon>Neoaves</taxon>
        <taxon>Telluraves</taxon>
        <taxon>Australaves</taxon>
        <taxon>Passeriformes</taxon>
        <taxon>Corvoidea</taxon>
        <taxon>Monarchidae</taxon>
        <taxon>Myiagra</taxon>
    </lineage>
</organism>
<dbReference type="InterPro" id="IPR036034">
    <property type="entry name" value="PDZ_sf"/>
</dbReference>
<keyword evidence="3" id="KW-0963">Cytoplasm</keyword>
<evidence type="ECO:0000256" key="3">
    <source>
        <dbReference type="ARBA" id="ARBA00022490"/>
    </source>
</evidence>
<dbReference type="GO" id="GO:0007015">
    <property type="term" value="P:actin filament organization"/>
    <property type="evidence" value="ECO:0007669"/>
    <property type="project" value="TreeGrafter"/>
</dbReference>
<evidence type="ECO:0000313" key="17">
    <source>
        <dbReference type="Proteomes" id="UP000534930"/>
    </source>
</evidence>
<keyword evidence="9" id="KW-0009">Actin-binding</keyword>
<dbReference type="FunFam" id="2.30.42.10:FF:000010">
    <property type="entry name" value="Neurabin-1 isoform 1"/>
    <property type="match status" value="1"/>
</dbReference>
<dbReference type="Pfam" id="PF00595">
    <property type="entry name" value="PDZ"/>
    <property type="match status" value="1"/>
</dbReference>
<feature type="domain" description="PDZ" evidence="15">
    <location>
        <begin position="543"/>
        <end position="631"/>
    </location>
</feature>
<feature type="compositionally biased region" description="Basic and acidic residues" evidence="13">
    <location>
        <begin position="878"/>
        <end position="888"/>
    </location>
</feature>
<dbReference type="Proteomes" id="UP000534930">
    <property type="component" value="Unassembled WGS sequence"/>
</dbReference>
<feature type="region of interest" description="Disordered" evidence="13">
    <location>
        <begin position="41"/>
        <end position="69"/>
    </location>
</feature>
<feature type="compositionally biased region" description="Acidic residues" evidence="13">
    <location>
        <begin position="446"/>
        <end position="459"/>
    </location>
</feature>
<evidence type="ECO:0000259" key="15">
    <source>
        <dbReference type="PROSITE" id="PS50106"/>
    </source>
</evidence>
<dbReference type="Pfam" id="PF17817">
    <property type="entry name" value="PDZ_5"/>
    <property type="match status" value="1"/>
</dbReference>
<dbReference type="SMART" id="SM00228">
    <property type="entry name" value="PDZ"/>
    <property type="match status" value="1"/>
</dbReference>
<dbReference type="Gene3D" id="2.30.42.10">
    <property type="match status" value="1"/>
</dbReference>
<dbReference type="AlphaFoldDB" id="A0A7K9J2I6"/>
<keyword evidence="8 12" id="KW-0175">Coiled coil</keyword>
<dbReference type="GO" id="GO:0005737">
    <property type="term" value="C:cytoplasm"/>
    <property type="evidence" value="ECO:0007669"/>
    <property type="project" value="TreeGrafter"/>
</dbReference>
<evidence type="ECO:0000256" key="11">
    <source>
        <dbReference type="ARBA" id="ARBA00034103"/>
    </source>
</evidence>
<dbReference type="Gene3D" id="1.10.150.50">
    <property type="entry name" value="Transcription Factor, Ets-1"/>
    <property type="match status" value="1"/>
</dbReference>
<evidence type="ECO:0000256" key="10">
    <source>
        <dbReference type="ARBA" id="ARBA00023212"/>
    </source>
</evidence>
<keyword evidence="17" id="KW-1185">Reference proteome</keyword>
<dbReference type="GO" id="GO:0051015">
    <property type="term" value="F:actin filament binding"/>
    <property type="evidence" value="ECO:0007669"/>
    <property type="project" value="TreeGrafter"/>
</dbReference>
<gene>
    <name evidence="16" type="primary">Ppp1r9a_2</name>
    <name evidence="16" type="ORF">MYIHEB_R03503</name>
</gene>
<dbReference type="PROSITE" id="PS50106">
    <property type="entry name" value="PDZ"/>
    <property type="match status" value="1"/>
</dbReference>
<dbReference type="SUPFAM" id="SSF57997">
    <property type="entry name" value="Tropomyosin"/>
    <property type="match status" value="1"/>
</dbReference>
<protein>
    <submittedName>
        <fullName evidence="16">NEB1 protein</fullName>
    </submittedName>
</protein>
<name>A0A7K9J2I6_9CORV</name>
<dbReference type="InterPro" id="IPR001478">
    <property type="entry name" value="PDZ"/>
</dbReference>
<evidence type="ECO:0000256" key="13">
    <source>
        <dbReference type="SAM" id="MobiDB-lite"/>
    </source>
</evidence>
<keyword evidence="4" id="KW-0597">Phosphoprotein</keyword>
<evidence type="ECO:0000313" key="16">
    <source>
        <dbReference type="EMBL" id="NXH32076.1"/>
    </source>
</evidence>
<dbReference type="CDD" id="cd09512">
    <property type="entry name" value="SAM_Neurabin-like"/>
    <property type="match status" value="1"/>
</dbReference>
<sequence>MMKTEGKGERTLRSASPHRNAYKSDFHAIKCSFDGVNNPDNASNKTGLHQKLSTSSNGGGSDPHSRGRAATYGNRVHKIKNMFLQMGSSSSTTSCESSPPAETKLISRATAAEYGSSPGSPSFLIVQKNNLLNTTTSPSSGPVDSLSVSSAADKVIRSSDEADLDKVALAEKFSETRKLFERNIKQRSSVDRYSPSKCERSEDKRRHGSASDSSSVVDHFIFNTEARPISRRLESFLGDSDTEESKEISRNDSSPNQDSLRGQQSFNSSAIAGGCLEKGAFPKVPGICRDEPSKALGKDKREQLVLETSPWNTGNVRGQEAQQTSDSVSSWVSPTEGACTELAAQDDTSGHEKEGLEKDHAEEENQKLICHVQEGKRSDYALEVVEEFTGGSRTNWEEERDGMSVRDGPVAQVQDVLEQEEDTEEEEQVLEKQNEDFSDFGIENAAFDDDRDTEPENQDPEGKEILEGEEEYMYDGEYEEFPGLSEEEDPEPDRKVKFSTAPIKVFSTYSNEDYDRRNEEVDPVAASAEYELEKRVEKMEVFPVEIEKGDRGLGISIIGMGVGADQGLEKLGIFVKTITDGGAAQRDGRIQVNDQIVEVDGISLVGVTQFFAATVLKNTKGTVRFLIGREKPGAESEVARLISETLEQERCLYEQHYVHDDTEQDDDYEEEEEDTYESHLHGKSVEVFDLPENEDIGLLLDMDSTQSLLKFKELQLKHAVTIAEVNQLKEKLKLVEAEKNEWKFNRAQLQQNLDESKEKIKKLETYWLEAQNLCKTVNERLKETQEQCDALEKKYNKAKKLLKDYQQKEIEFMKKEEDHSKLLEERDQKYAEQLKIYQEKISELEDKLKAYEKMPYVFEGGSLLEDGCQSPGQSNEQSKIKEDNEKETKSIKERINSLDFDAFVGDTPRLDTSAHKAKAQLALKVKRQPPSRLKLKESLGGGQQTANLQSRIVIDDTYHSKPSCELSGLVTEPNLSGRSHTLTFSSNEVSFKALDDEFTTTGKQNQWHSRPISEWTTQQVCHWLMGMNMEQYITEFTAMNVDGQQLMQLDSEKLK</sequence>
<feature type="region of interest" description="Disordered" evidence="13">
    <location>
        <begin position="390"/>
        <end position="470"/>
    </location>
</feature>
<feature type="compositionally biased region" description="Basic and acidic residues" evidence="13">
    <location>
        <begin position="288"/>
        <end position="304"/>
    </location>
</feature>
<dbReference type="CDD" id="cd06790">
    <property type="entry name" value="PDZ_neurabin-like"/>
    <property type="match status" value="1"/>
</dbReference>
<feature type="non-terminal residue" evidence="16">
    <location>
        <position position="1055"/>
    </location>
</feature>
<feature type="compositionally biased region" description="Acidic residues" evidence="13">
    <location>
        <begin position="417"/>
        <end position="428"/>
    </location>
</feature>
<dbReference type="GO" id="GO:0019722">
    <property type="term" value="P:calcium-mediated signaling"/>
    <property type="evidence" value="ECO:0007669"/>
    <property type="project" value="TreeGrafter"/>
</dbReference>
<evidence type="ECO:0000256" key="7">
    <source>
        <dbReference type="ARBA" id="ARBA00023018"/>
    </source>
</evidence>
<dbReference type="GO" id="GO:0015629">
    <property type="term" value="C:actin cytoskeleton"/>
    <property type="evidence" value="ECO:0007669"/>
    <property type="project" value="TreeGrafter"/>
</dbReference>
<evidence type="ECO:0000256" key="8">
    <source>
        <dbReference type="ARBA" id="ARBA00023054"/>
    </source>
</evidence>
<feature type="compositionally biased region" description="Basic and acidic residues" evidence="13">
    <location>
        <begin position="348"/>
        <end position="366"/>
    </location>
</feature>
<dbReference type="InterPro" id="IPR040645">
    <property type="entry name" value="Neurabin-1/2_PDZ"/>
</dbReference>
<dbReference type="GO" id="GO:0030425">
    <property type="term" value="C:dendrite"/>
    <property type="evidence" value="ECO:0007669"/>
    <property type="project" value="TreeGrafter"/>
</dbReference>
<reference evidence="16 17" key="1">
    <citation type="submission" date="2019-09" db="EMBL/GenBank/DDBJ databases">
        <title>Bird 10,000 Genomes (B10K) Project - Family phase.</title>
        <authorList>
            <person name="Zhang G."/>
        </authorList>
    </citation>
    <scope>NUCLEOTIDE SEQUENCE [LARGE SCALE GENOMIC DNA]</scope>
    <source>
        <strain evidence="16">B10K-DU-001-33</strain>
        <tissue evidence="16">Muscle</tissue>
    </source>
</reference>
<feature type="compositionally biased region" description="Basic and acidic residues" evidence="13">
    <location>
        <begin position="395"/>
        <end position="404"/>
    </location>
</feature>
<keyword evidence="2" id="KW-0217">Developmental protein</keyword>
<keyword evidence="6" id="KW-0524">Neurogenesis</keyword>
<dbReference type="PROSITE" id="PS50105">
    <property type="entry name" value="SAM_DOMAIN"/>
    <property type="match status" value="1"/>
</dbReference>
<evidence type="ECO:0000256" key="9">
    <source>
        <dbReference type="ARBA" id="ARBA00023203"/>
    </source>
</evidence>
<evidence type="ECO:0000259" key="14">
    <source>
        <dbReference type="PROSITE" id="PS50105"/>
    </source>
</evidence>
<keyword evidence="5" id="KW-0221">Differentiation</keyword>
<feature type="region of interest" description="Disordered" evidence="13">
    <location>
        <begin position="233"/>
        <end position="263"/>
    </location>
</feature>
<dbReference type="SUPFAM" id="SSF50156">
    <property type="entry name" value="PDZ domain-like"/>
    <property type="match status" value="1"/>
</dbReference>
<dbReference type="PANTHER" id="PTHR16154">
    <property type="entry name" value="NEURABIN"/>
    <property type="match status" value="1"/>
</dbReference>
<evidence type="ECO:0000256" key="12">
    <source>
        <dbReference type="SAM" id="Coils"/>
    </source>
</evidence>
<evidence type="ECO:0000256" key="6">
    <source>
        <dbReference type="ARBA" id="ARBA00022902"/>
    </source>
</evidence>
<proteinExistence type="predicted"/>
<comment type="subcellular location">
    <subcellularLocation>
        <location evidence="1">Cytoplasm</location>
        <location evidence="1">Cytoskeleton</location>
    </subcellularLocation>
    <subcellularLocation>
        <location evidence="11">Synapse</location>
    </subcellularLocation>
</comment>
<accession>A0A7K9J2I6</accession>
<evidence type="ECO:0000256" key="2">
    <source>
        <dbReference type="ARBA" id="ARBA00022473"/>
    </source>
</evidence>
<feature type="region of interest" description="Disordered" evidence="13">
    <location>
        <begin position="282"/>
        <end position="367"/>
    </location>
</feature>
<keyword evidence="7" id="KW-0770">Synapse</keyword>
<evidence type="ECO:0000256" key="5">
    <source>
        <dbReference type="ARBA" id="ARBA00022782"/>
    </source>
</evidence>
<feature type="non-terminal residue" evidence="16">
    <location>
        <position position="1"/>
    </location>
</feature>
<evidence type="ECO:0000256" key="1">
    <source>
        <dbReference type="ARBA" id="ARBA00004245"/>
    </source>
</evidence>
<feature type="region of interest" description="Disordered" evidence="13">
    <location>
        <begin position="865"/>
        <end position="888"/>
    </location>
</feature>
<feature type="compositionally biased region" description="Polar residues" evidence="13">
    <location>
        <begin position="251"/>
        <end position="263"/>
    </location>
</feature>
<dbReference type="SUPFAM" id="SSF47769">
    <property type="entry name" value="SAM/Pointed domain"/>
    <property type="match status" value="1"/>
</dbReference>
<feature type="compositionally biased region" description="Polar residues" evidence="13">
    <location>
        <begin position="41"/>
        <end position="56"/>
    </location>
</feature>
<comment type="caution">
    <text evidence="16">The sequence shown here is derived from an EMBL/GenBank/DDBJ whole genome shotgun (WGS) entry which is preliminary data.</text>
</comment>